<dbReference type="Proteomes" id="UP001172457">
    <property type="component" value="Chromosome 7"/>
</dbReference>
<comment type="caution">
    <text evidence="1">The sequence shown here is derived from an EMBL/GenBank/DDBJ whole genome shotgun (WGS) entry which is preliminary data.</text>
</comment>
<evidence type="ECO:0008006" key="3">
    <source>
        <dbReference type="Google" id="ProtNLM"/>
    </source>
</evidence>
<reference evidence="1" key="1">
    <citation type="submission" date="2023-03" db="EMBL/GenBank/DDBJ databases">
        <title>Chromosome-scale reference genome and RAD-based genetic map of yellow starthistle (Centaurea solstitialis) reveal putative structural variation and QTLs associated with invader traits.</title>
        <authorList>
            <person name="Reatini B."/>
            <person name="Cang F.A."/>
            <person name="Jiang Q."/>
            <person name="Mckibben M.T.W."/>
            <person name="Barker M.S."/>
            <person name="Rieseberg L.H."/>
            <person name="Dlugosch K.M."/>
        </authorList>
    </citation>
    <scope>NUCLEOTIDE SEQUENCE</scope>
    <source>
        <strain evidence="1">CAN-66</strain>
        <tissue evidence="1">Leaf</tissue>
    </source>
</reference>
<protein>
    <recommendedName>
        <fullName evidence="3">Reverse transcriptase domain-containing protein</fullName>
    </recommendedName>
</protein>
<accession>A0AA38W8D8</accession>
<dbReference type="AlphaFoldDB" id="A0AA38W8D8"/>
<dbReference type="EMBL" id="JARYMX010000007">
    <property type="protein sequence ID" value="KAJ9542600.1"/>
    <property type="molecule type" value="Genomic_DNA"/>
</dbReference>
<keyword evidence="2" id="KW-1185">Reference proteome</keyword>
<evidence type="ECO:0000313" key="2">
    <source>
        <dbReference type="Proteomes" id="UP001172457"/>
    </source>
</evidence>
<sequence length="76" mass="9078">MITEEIREDAAPNLPALEVKTCYAFYNTIITASRTKKKLFILKVDFEKAFDNVRWDYLWEIMRQMKPLPWIPLALQ</sequence>
<evidence type="ECO:0000313" key="1">
    <source>
        <dbReference type="EMBL" id="KAJ9542600.1"/>
    </source>
</evidence>
<organism evidence="1 2">
    <name type="scientific">Centaurea solstitialis</name>
    <name type="common">yellow star-thistle</name>
    <dbReference type="NCBI Taxonomy" id="347529"/>
    <lineage>
        <taxon>Eukaryota</taxon>
        <taxon>Viridiplantae</taxon>
        <taxon>Streptophyta</taxon>
        <taxon>Embryophyta</taxon>
        <taxon>Tracheophyta</taxon>
        <taxon>Spermatophyta</taxon>
        <taxon>Magnoliopsida</taxon>
        <taxon>eudicotyledons</taxon>
        <taxon>Gunneridae</taxon>
        <taxon>Pentapetalae</taxon>
        <taxon>asterids</taxon>
        <taxon>campanulids</taxon>
        <taxon>Asterales</taxon>
        <taxon>Asteraceae</taxon>
        <taxon>Carduoideae</taxon>
        <taxon>Cardueae</taxon>
        <taxon>Centaureinae</taxon>
        <taxon>Centaurea</taxon>
    </lineage>
</organism>
<name>A0AA38W8D8_9ASTR</name>
<proteinExistence type="predicted"/>
<gene>
    <name evidence="1" type="ORF">OSB04_029106</name>
</gene>